<gene>
    <name evidence="2" type="ORF">FOL47_007317</name>
</gene>
<feature type="region of interest" description="Disordered" evidence="1">
    <location>
        <begin position="76"/>
        <end position="106"/>
    </location>
</feature>
<accession>A0A7J6LL97</accession>
<reference evidence="2 3" key="1">
    <citation type="submission" date="2020-04" db="EMBL/GenBank/DDBJ databases">
        <title>Perkinsus chesapeaki whole genome sequence.</title>
        <authorList>
            <person name="Bogema D.R."/>
        </authorList>
    </citation>
    <scope>NUCLEOTIDE SEQUENCE [LARGE SCALE GENOMIC DNA]</scope>
    <source>
        <strain evidence="2">ATCC PRA-425</strain>
    </source>
</reference>
<sequence length="106" mass="12016">DRLQRSLSDIIRMDNVEEPPEKSSAFESSRLCLWIYMRMAARKQLSSDYPGWPHSVVPALFATDKAQYCRALEQSSEFGLCEEPQRLPQKSSTTTREESSCGTAPV</sequence>
<proteinExistence type="predicted"/>
<dbReference type="AlphaFoldDB" id="A0A7J6LL97"/>
<evidence type="ECO:0000313" key="3">
    <source>
        <dbReference type="Proteomes" id="UP000591131"/>
    </source>
</evidence>
<organism evidence="2 3">
    <name type="scientific">Perkinsus chesapeaki</name>
    <name type="common">Clam parasite</name>
    <name type="synonym">Perkinsus andrewsi</name>
    <dbReference type="NCBI Taxonomy" id="330153"/>
    <lineage>
        <taxon>Eukaryota</taxon>
        <taxon>Sar</taxon>
        <taxon>Alveolata</taxon>
        <taxon>Perkinsozoa</taxon>
        <taxon>Perkinsea</taxon>
        <taxon>Perkinsida</taxon>
        <taxon>Perkinsidae</taxon>
        <taxon>Perkinsus</taxon>
    </lineage>
</organism>
<protein>
    <submittedName>
        <fullName evidence="2">Uncharacterized protein</fullName>
    </submittedName>
</protein>
<feature type="non-terminal residue" evidence="2">
    <location>
        <position position="106"/>
    </location>
</feature>
<evidence type="ECO:0000256" key="1">
    <source>
        <dbReference type="SAM" id="MobiDB-lite"/>
    </source>
</evidence>
<dbReference type="EMBL" id="JAAPAO010000429">
    <property type="protein sequence ID" value="KAF4660038.1"/>
    <property type="molecule type" value="Genomic_DNA"/>
</dbReference>
<dbReference type="Proteomes" id="UP000591131">
    <property type="component" value="Unassembled WGS sequence"/>
</dbReference>
<keyword evidence="3" id="KW-1185">Reference proteome</keyword>
<comment type="caution">
    <text evidence="2">The sequence shown here is derived from an EMBL/GenBank/DDBJ whole genome shotgun (WGS) entry which is preliminary data.</text>
</comment>
<name>A0A7J6LL97_PERCH</name>
<evidence type="ECO:0000313" key="2">
    <source>
        <dbReference type="EMBL" id="KAF4660038.1"/>
    </source>
</evidence>